<evidence type="ECO:0000259" key="9">
    <source>
        <dbReference type="PROSITE" id="PS51864"/>
    </source>
</evidence>
<evidence type="ECO:0000313" key="10">
    <source>
        <dbReference type="EMBL" id="RCN51877.1"/>
    </source>
</evidence>
<evidence type="ECO:0000256" key="2">
    <source>
        <dbReference type="ARBA" id="ARBA00022723"/>
    </source>
</evidence>
<evidence type="ECO:0000256" key="4">
    <source>
        <dbReference type="ARBA" id="ARBA00022833"/>
    </source>
</evidence>
<dbReference type="Proteomes" id="UP000252519">
    <property type="component" value="Unassembled WGS sequence"/>
</dbReference>
<dbReference type="InterPro" id="IPR034035">
    <property type="entry name" value="Astacin-like_dom"/>
</dbReference>
<dbReference type="GO" id="GO:0008270">
    <property type="term" value="F:zinc ion binding"/>
    <property type="evidence" value="ECO:0007669"/>
    <property type="project" value="UniProtKB-UniRule"/>
</dbReference>
<evidence type="ECO:0000256" key="8">
    <source>
        <dbReference type="SAM" id="SignalP"/>
    </source>
</evidence>
<evidence type="ECO:0000313" key="11">
    <source>
        <dbReference type="Proteomes" id="UP000252519"/>
    </source>
</evidence>
<dbReference type="OrthoDB" id="291007at2759"/>
<dbReference type="PANTHER" id="PTHR10127">
    <property type="entry name" value="DISCOIDIN, CUB, EGF, LAMININ , AND ZINC METALLOPROTEASE DOMAIN CONTAINING"/>
    <property type="match status" value="1"/>
</dbReference>
<dbReference type="EMBL" id="JOJR01000010">
    <property type="protein sequence ID" value="RCN51877.1"/>
    <property type="molecule type" value="Genomic_DNA"/>
</dbReference>
<dbReference type="InterPro" id="IPR001506">
    <property type="entry name" value="Peptidase_M12A"/>
</dbReference>
<protein>
    <submittedName>
        <fullName evidence="10">Astacin</fullName>
    </submittedName>
</protein>
<keyword evidence="3 7" id="KW-0378">Hydrolase</keyword>
<gene>
    <name evidence="10" type="ORF">ANCCAN_01965</name>
</gene>
<dbReference type="SUPFAM" id="SSF55486">
    <property type="entry name" value="Metalloproteases ('zincins'), catalytic domain"/>
    <property type="match status" value="1"/>
</dbReference>
<dbReference type="InterPro" id="IPR006026">
    <property type="entry name" value="Peptidase_Metallo"/>
</dbReference>
<dbReference type="STRING" id="29170.A0A368H991"/>
<keyword evidence="2 7" id="KW-0479">Metal-binding</keyword>
<dbReference type="GO" id="GO:0006508">
    <property type="term" value="P:proteolysis"/>
    <property type="evidence" value="ECO:0007669"/>
    <property type="project" value="UniProtKB-KW"/>
</dbReference>
<dbReference type="CDD" id="cd04280">
    <property type="entry name" value="ZnMc_astacin_like"/>
    <property type="match status" value="1"/>
</dbReference>
<reference evidence="10 11" key="1">
    <citation type="submission" date="2014-10" db="EMBL/GenBank/DDBJ databases">
        <title>Draft genome of the hookworm Ancylostoma caninum.</title>
        <authorList>
            <person name="Mitreva M."/>
        </authorList>
    </citation>
    <scope>NUCLEOTIDE SEQUENCE [LARGE SCALE GENOMIC DNA]</scope>
    <source>
        <strain evidence="10 11">Baltimore</strain>
    </source>
</reference>
<comment type="caution">
    <text evidence="10">The sequence shown here is derived from an EMBL/GenBank/DDBJ whole genome shotgun (WGS) entry which is preliminary data.</text>
</comment>
<name>A0A368H991_ANCCA</name>
<keyword evidence="5 7" id="KW-0482">Metalloprotease</keyword>
<evidence type="ECO:0000256" key="1">
    <source>
        <dbReference type="ARBA" id="ARBA00022670"/>
    </source>
</evidence>
<dbReference type="GO" id="GO:0004222">
    <property type="term" value="F:metalloendopeptidase activity"/>
    <property type="evidence" value="ECO:0007669"/>
    <property type="project" value="UniProtKB-UniRule"/>
</dbReference>
<feature type="active site" evidence="7">
    <location>
        <position position="208"/>
    </location>
</feature>
<dbReference type="InterPro" id="IPR024079">
    <property type="entry name" value="MetalloPept_cat_dom_sf"/>
</dbReference>
<evidence type="ECO:0000256" key="6">
    <source>
        <dbReference type="ARBA" id="ARBA00023157"/>
    </source>
</evidence>
<comment type="caution">
    <text evidence="7">Lacks conserved residue(s) required for the propagation of feature annotation.</text>
</comment>
<feature type="domain" description="Peptidase M12A" evidence="9">
    <location>
        <begin position="79"/>
        <end position="307"/>
    </location>
</feature>
<comment type="cofactor">
    <cofactor evidence="7">
        <name>Zn(2+)</name>
        <dbReference type="ChEBI" id="CHEBI:29105"/>
    </cofactor>
    <text evidence="7">Binds 1 zinc ion per subunit.</text>
</comment>
<keyword evidence="11" id="KW-1185">Reference proteome</keyword>
<keyword evidence="4 7" id="KW-0862">Zinc</keyword>
<dbReference type="Gene3D" id="3.40.390.10">
    <property type="entry name" value="Collagenase (Catalytic Domain)"/>
    <property type="match status" value="1"/>
</dbReference>
<sequence length="340" mass="38207">MLTQTTLLFLTILGISLVNANIESDAVETLKEKLAGLQGSSDEQGSRKFVHQGDILLTMDEARDLIESVDKDSNRHKRQAQRRNASNENLWVDGVKYVFHPSASRGLKEGFKVAAEAWQKDTCIDFKLMKREEVGTGDDDPSFAGRNALRNSNGCVITRVTFAGDDYLHVGVDSKHPNECASHVGKLGKEQPLFLGKGCESFLHAAHEIGHALGLYHTQSRHDRDQYIKLHEDNIKEEGLTGEFVKVTESQNENYGLPYDYGSIMHYRSPIEDPLIIPADENYKTTMGSPMISFIDLLMINTHYNCTGFFSSKIENSELIKPTSHQLVKLETYLFPKRKA</sequence>
<dbReference type="Pfam" id="PF01400">
    <property type="entry name" value="Astacin"/>
    <property type="match status" value="1"/>
</dbReference>
<keyword evidence="1 7" id="KW-0645">Protease</keyword>
<dbReference type="PANTHER" id="PTHR10127:SF780">
    <property type="entry name" value="METALLOENDOPEPTIDASE"/>
    <property type="match status" value="1"/>
</dbReference>
<feature type="binding site" evidence="7">
    <location>
        <position position="211"/>
    </location>
    <ligand>
        <name>Zn(2+)</name>
        <dbReference type="ChEBI" id="CHEBI:29105"/>
        <note>catalytic</note>
    </ligand>
</feature>
<feature type="binding site" evidence="7">
    <location>
        <position position="207"/>
    </location>
    <ligand>
        <name>Zn(2+)</name>
        <dbReference type="ChEBI" id="CHEBI:29105"/>
        <note>catalytic</note>
    </ligand>
</feature>
<keyword evidence="8" id="KW-0732">Signal</keyword>
<evidence type="ECO:0000256" key="7">
    <source>
        <dbReference type="PROSITE-ProRule" id="PRU01211"/>
    </source>
</evidence>
<organism evidence="10 11">
    <name type="scientific">Ancylostoma caninum</name>
    <name type="common">Dog hookworm</name>
    <dbReference type="NCBI Taxonomy" id="29170"/>
    <lineage>
        <taxon>Eukaryota</taxon>
        <taxon>Metazoa</taxon>
        <taxon>Ecdysozoa</taxon>
        <taxon>Nematoda</taxon>
        <taxon>Chromadorea</taxon>
        <taxon>Rhabditida</taxon>
        <taxon>Rhabditina</taxon>
        <taxon>Rhabditomorpha</taxon>
        <taxon>Strongyloidea</taxon>
        <taxon>Ancylostomatidae</taxon>
        <taxon>Ancylostomatinae</taxon>
        <taxon>Ancylostoma</taxon>
    </lineage>
</organism>
<accession>A0A368H991</accession>
<feature type="chain" id="PRO_5016852838" evidence="8">
    <location>
        <begin position="21"/>
        <end position="340"/>
    </location>
</feature>
<feature type="signal peptide" evidence="8">
    <location>
        <begin position="1"/>
        <end position="20"/>
    </location>
</feature>
<feature type="binding site" evidence="7">
    <location>
        <position position="217"/>
    </location>
    <ligand>
        <name>Zn(2+)</name>
        <dbReference type="ChEBI" id="CHEBI:29105"/>
        <note>catalytic</note>
    </ligand>
</feature>
<proteinExistence type="predicted"/>
<evidence type="ECO:0000256" key="5">
    <source>
        <dbReference type="ARBA" id="ARBA00023049"/>
    </source>
</evidence>
<evidence type="ECO:0000256" key="3">
    <source>
        <dbReference type="ARBA" id="ARBA00022801"/>
    </source>
</evidence>
<keyword evidence="6" id="KW-1015">Disulfide bond</keyword>
<dbReference type="AlphaFoldDB" id="A0A368H991"/>
<dbReference type="SMART" id="SM00235">
    <property type="entry name" value="ZnMc"/>
    <property type="match status" value="1"/>
</dbReference>
<dbReference type="PROSITE" id="PS51864">
    <property type="entry name" value="ASTACIN"/>
    <property type="match status" value="1"/>
</dbReference>